<keyword evidence="2" id="KW-1133">Transmembrane helix</keyword>
<dbReference type="InterPro" id="IPR001967">
    <property type="entry name" value="Peptidase_S11_N"/>
</dbReference>
<evidence type="ECO:0000256" key="1">
    <source>
        <dbReference type="SAM" id="MobiDB-lite"/>
    </source>
</evidence>
<dbReference type="PANTHER" id="PTHR21581">
    <property type="entry name" value="D-ALANYL-D-ALANINE CARBOXYPEPTIDASE"/>
    <property type="match status" value="1"/>
</dbReference>
<comment type="caution">
    <text evidence="4">The sequence shown here is derived from an EMBL/GenBank/DDBJ whole genome shotgun (WGS) entry which is preliminary data.</text>
</comment>
<dbReference type="GO" id="GO:0006508">
    <property type="term" value="P:proteolysis"/>
    <property type="evidence" value="ECO:0007669"/>
    <property type="project" value="InterPro"/>
</dbReference>
<evidence type="ECO:0000256" key="2">
    <source>
        <dbReference type="SAM" id="Phobius"/>
    </source>
</evidence>
<name>A0A9W6FQB8_9MICO</name>
<feature type="transmembrane region" description="Helical" evidence="2">
    <location>
        <begin position="20"/>
        <end position="39"/>
    </location>
</feature>
<dbReference type="PANTHER" id="PTHR21581:SF33">
    <property type="entry name" value="D-ALANYL-D-ALANINE CARBOXYPEPTIDASE DACB"/>
    <property type="match status" value="1"/>
</dbReference>
<feature type="region of interest" description="Disordered" evidence="1">
    <location>
        <begin position="407"/>
        <end position="428"/>
    </location>
</feature>
<keyword evidence="2" id="KW-0812">Transmembrane</keyword>
<dbReference type="SUPFAM" id="SSF56601">
    <property type="entry name" value="beta-lactamase/transpeptidase-like"/>
    <property type="match status" value="1"/>
</dbReference>
<feature type="compositionally biased region" description="Polar residues" evidence="1">
    <location>
        <begin position="419"/>
        <end position="428"/>
    </location>
</feature>
<dbReference type="Proteomes" id="UP001144396">
    <property type="component" value="Unassembled WGS sequence"/>
</dbReference>
<dbReference type="GO" id="GO:0009002">
    <property type="term" value="F:serine-type D-Ala-D-Ala carboxypeptidase activity"/>
    <property type="evidence" value="ECO:0007669"/>
    <property type="project" value="InterPro"/>
</dbReference>
<dbReference type="AlphaFoldDB" id="A0A9W6FQB8"/>
<keyword evidence="2" id="KW-0472">Membrane</keyword>
<accession>A0A9W6FQB8</accession>
<keyword evidence="5" id="KW-1185">Reference proteome</keyword>
<gene>
    <name evidence="4" type="ORF">ARHIZOSPH14_31460</name>
</gene>
<dbReference type="Pfam" id="PF00768">
    <property type="entry name" value="Peptidase_S11"/>
    <property type="match status" value="1"/>
</dbReference>
<dbReference type="Gene3D" id="3.40.710.10">
    <property type="entry name" value="DD-peptidase/beta-lactamase superfamily"/>
    <property type="match status" value="1"/>
</dbReference>
<proteinExistence type="predicted"/>
<evidence type="ECO:0000313" key="4">
    <source>
        <dbReference type="EMBL" id="GLI28904.1"/>
    </source>
</evidence>
<dbReference type="InterPro" id="IPR012338">
    <property type="entry name" value="Beta-lactam/transpept-like"/>
</dbReference>
<protein>
    <recommendedName>
        <fullName evidence="3">Peptidase S11 D-alanyl-D-alanine carboxypeptidase A N-terminal domain-containing protein</fullName>
    </recommendedName>
</protein>
<reference evidence="4" key="1">
    <citation type="submission" date="2022-12" db="EMBL/GenBank/DDBJ databases">
        <title>Reference genome sequencing for broad-spectrum identification of bacterial and archaeal isolates by mass spectrometry.</title>
        <authorList>
            <person name="Sekiguchi Y."/>
            <person name="Tourlousse D.M."/>
        </authorList>
    </citation>
    <scope>NUCLEOTIDE SEQUENCE</scope>
    <source>
        <strain evidence="4">14</strain>
    </source>
</reference>
<organism evidence="4 5">
    <name type="scientific">Agromyces rhizosphaerae</name>
    <dbReference type="NCBI Taxonomy" id="88374"/>
    <lineage>
        <taxon>Bacteria</taxon>
        <taxon>Bacillati</taxon>
        <taxon>Actinomycetota</taxon>
        <taxon>Actinomycetes</taxon>
        <taxon>Micrococcales</taxon>
        <taxon>Microbacteriaceae</taxon>
        <taxon>Agromyces</taxon>
    </lineage>
</organism>
<feature type="domain" description="Peptidase S11 D-alanyl-D-alanine carboxypeptidase A N-terminal" evidence="3">
    <location>
        <begin position="75"/>
        <end position="285"/>
    </location>
</feature>
<dbReference type="EMBL" id="BSDP01000001">
    <property type="protein sequence ID" value="GLI28904.1"/>
    <property type="molecule type" value="Genomic_DNA"/>
</dbReference>
<evidence type="ECO:0000313" key="5">
    <source>
        <dbReference type="Proteomes" id="UP001144396"/>
    </source>
</evidence>
<evidence type="ECO:0000259" key="3">
    <source>
        <dbReference type="Pfam" id="PF00768"/>
    </source>
</evidence>
<sequence>MTGVPPSHRASPRVYRRRRIVVFGALALFVAAVTTGGVYTANALNAEVPEVAATVEVPDVAAAPAAELDAPDVGAYAIGELDDDGLLAASDADESVPIASITKVVTALVVLDAKPLGADEQGPDIAYTAADVQIYWQTIAENGSNAPVFQGSTLSERQSLEAVMLPSANNYAKSLAIWAYGSEQAYLDAARAWLDANGLHDTVVVDTSGLSPESRSTPSDLVQLGRLALRHPALASIVAQESAVLPSVGVVENTNELLGTHGVDGIKTGTTVEAGACLLFSGDYEVGSRTVTLVGVALGADTHPELNAEIAGLLDTTAAGFHEIDVIDAGDEFAGYATAWGDTAVARAAGEASVLVWSDTPITIEVDARPLALAVDGTDAGSITVRAGDEVVEVPLALDGTLEDPGTWWRLSNPGGLDPQSSASGPAE</sequence>